<keyword evidence="5" id="KW-1003">Cell membrane</keyword>
<accession>A0A1B7XL99</accession>
<organism evidence="6 7">
    <name type="scientific">Halodesulfovibrio spirochaetisodalis</name>
    <dbReference type="NCBI Taxonomy" id="1560234"/>
    <lineage>
        <taxon>Bacteria</taxon>
        <taxon>Pseudomonadati</taxon>
        <taxon>Thermodesulfobacteriota</taxon>
        <taxon>Desulfovibrionia</taxon>
        <taxon>Desulfovibrionales</taxon>
        <taxon>Desulfovibrionaceae</taxon>
        <taxon>Halodesulfovibrio</taxon>
    </lineage>
</organism>
<evidence type="ECO:0000256" key="4">
    <source>
        <dbReference type="ARBA" id="ARBA00023136"/>
    </source>
</evidence>
<proteinExistence type="inferred from homology"/>
<comment type="similarity">
    <text evidence="5">Belongs to the 4-toluene sulfonate uptake permease (TSUP) (TC 2.A.102) family.</text>
</comment>
<feature type="transmembrane region" description="Helical" evidence="5">
    <location>
        <begin position="7"/>
        <end position="35"/>
    </location>
</feature>
<keyword evidence="7" id="KW-1185">Reference proteome</keyword>
<keyword evidence="3 5" id="KW-1133">Transmembrane helix</keyword>
<dbReference type="Proteomes" id="UP000091979">
    <property type="component" value="Unassembled WGS sequence"/>
</dbReference>
<feature type="transmembrane region" description="Helical" evidence="5">
    <location>
        <begin position="139"/>
        <end position="162"/>
    </location>
</feature>
<dbReference type="OrthoDB" id="457670at2"/>
<dbReference type="PATRIC" id="fig|1560234.3.peg.2051"/>
<dbReference type="GO" id="GO:0005886">
    <property type="term" value="C:plasma membrane"/>
    <property type="evidence" value="ECO:0007669"/>
    <property type="project" value="UniProtKB-SubCell"/>
</dbReference>
<comment type="subcellular location">
    <subcellularLocation>
        <location evidence="5">Cell membrane</location>
        <topology evidence="5">Multi-pass membrane protein</topology>
    </subcellularLocation>
    <subcellularLocation>
        <location evidence="1">Membrane</location>
        <topology evidence="1">Multi-pass membrane protein</topology>
    </subcellularLocation>
</comment>
<evidence type="ECO:0000256" key="5">
    <source>
        <dbReference type="RuleBase" id="RU363041"/>
    </source>
</evidence>
<comment type="caution">
    <text evidence="6">The sequence shown here is derived from an EMBL/GenBank/DDBJ whole genome shotgun (WGS) entry which is preliminary data.</text>
</comment>
<dbReference type="PANTHER" id="PTHR43483:SF3">
    <property type="entry name" value="MEMBRANE TRANSPORTER PROTEIN HI_0806-RELATED"/>
    <property type="match status" value="1"/>
</dbReference>
<feature type="transmembrane region" description="Helical" evidence="5">
    <location>
        <begin position="174"/>
        <end position="198"/>
    </location>
</feature>
<evidence type="ECO:0000256" key="1">
    <source>
        <dbReference type="ARBA" id="ARBA00004141"/>
    </source>
</evidence>
<dbReference type="EMBL" id="JXMS01000003">
    <property type="protein sequence ID" value="OBQ56289.1"/>
    <property type="molecule type" value="Genomic_DNA"/>
</dbReference>
<evidence type="ECO:0000313" key="7">
    <source>
        <dbReference type="Proteomes" id="UP000091979"/>
    </source>
</evidence>
<feature type="transmembrane region" description="Helical" evidence="5">
    <location>
        <begin position="80"/>
        <end position="100"/>
    </location>
</feature>
<reference evidence="6 7" key="1">
    <citation type="submission" date="2015-01" db="EMBL/GenBank/DDBJ databases">
        <title>Desulfovibrio sp. JC271 draft genome sequence.</title>
        <authorList>
            <person name="Shivani Y."/>
            <person name="Subhash Y."/>
            <person name="Sasikala C."/>
            <person name="Ramana C.V."/>
        </authorList>
    </citation>
    <scope>NUCLEOTIDE SEQUENCE [LARGE SCALE GENOMIC DNA]</scope>
    <source>
        <strain evidence="6 7">JC271</strain>
    </source>
</reference>
<name>A0A1B7XL99_9BACT</name>
<evidence type="ECO:0000256" key="3">
    <source>
        <dbReference type="ARBA" id="ARBA00022989"/>
    </source>
</evidence>
<feature type="transmembrane region" description="Helical" evidence="5">
    <location>
        <begin position="242"/>
        <end position="262"/>
    </location>
</feature>
<protein>
    <recommendedName>
        <fullName evidence="5">Probable membrane transporter protein</fullName>
    </recommendedName>
</protein>
<evidence type="ECO:0000313" key="6">
    <source>
        <dbReference type="EMBL" id="OBQ56289.1"/>
    </source>
</evidence>
<evidence type="ECO:0000256" key="2">
    <source>
        <dbReference type="ARBA" id="ARBA00022692"/>
    </source>
</evidence>
<feature type="transmembrane region" description="Helical" evidence="5">
    <location>
        <begin position="106"/>
        <end position="127"/>
    </location>
</feature>
<feature type="transmembrane region" description="Helical" evidence="5">
    <location>
        <begin position="210"/>
        <end position="230"/>
    </location>
</feature>
<dbReference type="PANTHER" id="PTHR43483">
    <property type="entry name" value="MEMBRANE TRANSPORTER PROTEIN HI_0806-RELATED"/>
    <property type="match status" value="1"/>
</dbReference>
<dbReference type="Pfam" id="PF01925">
    <property type="entry name" value="TauE"/>
    <property type="match status" value="1"/>
</dbReference>
<gene>
    <name evidence="6" type="ORF">SP90_02980</name>
</gene>
<dbReference type="RefSeq" id="WP_066852395.1">
    <property type="nucleotide sequence ID" value="NZ_JXMS01000003.1"/>
</dbReference>
<sequence>MVSVVLLYLAVGAFAGVLAGLLGIGGGLVIVPLLVFSFTLQGIPQEVFMHLALGTSLASIIFTSIASFRAHDKRGAVRWDVFRSITPGIIIGSLIGAEIASRMSSGVLKGIFVCFLYYVGTQMLLGIKPKASRELPGTVGITGAGGVIGMVSSIVGIGGGTMSVPFLSFCNVPMHVAIGTASAIGFPIALASTLGYVVTGFSDPITPAYSLGYVYLPALAGIISASWFTAPLGAKLAHSLPVAKLSKIFAVLLFVVATKMLFSLF</sequence>
<keyword evidence="2 5" id="KW-0812">Transmembrane</keyword>
<dbReference type="InterPro" id="IPR002781">
    <property type="entry name" value="TM_pro_TauE-like"/>
</dbReference>
<feature type="transmembrane region" description="Helical" evidence="5">
    <location>
        <begin position="47"/>
        <end position="68"/>
    </location>
</feature>
<keyword evidence="4 5" id="KW-0472">Membrane</keyword>
<dbReference type="STRING" id="1560234.SP90_02980"/>
<dbReference type="AlphaFoldDB" id="A0A1B7XL99"/>